<accession>A0A1I0J7R0</accession>
<reference evidence="4" key="1">
    <citation type="submission" date="2016-10" db="EMBL/GenBank/DDBJ databases">
        <authorList>
            <person name="Varghese N."/>
            <person name="Submissions S."/>
        </authorList>
    </citation>
    <scope>NUCLEOTIDE SEQUENCE [LARGE SCALE GENOMIC DNA]</scope>
    <source>
        <strain evidence="4">CGMCC 1.3566</strain>
    </source>
</reference>
<dbReference type="OrthoDB" id="9795361at2"/>
<feature type="chain" id="PRO_5011554541" evidence="2">
    <location>
        <begin position="24"/>
        <end position="378"/>
    </location>
</feature>
<protein>
    <submittedName>
        <fullName evidence="3">Protein involved in sex pheromone biosynthesis</fullName>
    </submittedName>
</protein>
<name>A0A1I0J7R0_9BACI</name>
<evidence type="ECO:0000313" key="3">
    <source>
        <dbReference type="EMBL" id="SEU05859.1"/>
    </source>
</evidence>
<dbReference type="RefSeq" id="WP_093137632.1">
    <property type="nucleotide sequence ID" value="NZ_FOHJ01000016.1"/>
</dbReference>
<dbReference type="STRING" id="237682.SAMN05421676_11672"/>
<feature type="region of interest" description="Disordered" evidence="1">
    <location>
        <begin position="120"/>
        <end position="139"/>
    </location>
</feature>
<dbReference type="CDD" id="cd13441">
    <property type="entry name" value="CamS_repeat_1"/>
    <property type="match status" value="1"/>
</dbReference>
<dbReference type="InterPro" id="IPR011426">
    <property type="entry name" value="CamS"/>
</dbReference>
<sequence length="378" mass="43372">MKKSLLILVLFILIIAGCTPNYDEEEEIVQDTKEEESETAIVPSYNISDEEYKMPVEYKPAAARGVIVNQVFNRFDITELEEGLRRHSKDAFDPEDYLFQEGQYLTEDMVYSWLERKNEDDKGLNPALKGDKNDPKSYRDAPRYLSHVLEQNYLQKTEGNQVEVRGVSIGLALKSVYQFEAKTGGPTYYEDISQKEMLAKGKEYAQTILKRIRNIEELQDVPVMIALFREEEQSSLVPGNFVAKTFVEGGSSSTGEWETINEDYILFPSDEAEDKHQTEAAVMSDFTSEVREFFPNFVGVVGKGFYVNDELQEIKIKIPIEFHGKTEVTAFSQFAYGLIMETFTNNYGIEVNIQSPDKQEALIWRDAGEEEPEVYIYQ</sequence>
<dbReference type="CDD" id="cd13440">
    <property type="entry name" value="CamS_repeat_2"/>
    <property type="match status" value="1"/>
</dbReference>
<evidence type="ECO:0000313" key="4">
    <source>
        <dbReference type="Proteomes" id="UP000199095"/>
    </source>
</evidence>
<keyword evidence="2" id="KW-0732">Signal</keyword>
<evidence type="ECO:0000256" key="1">
    <source>
        <dbReference type="SAM" id="MobiDB-lite"/>
    </source>
</evidence>
<proteinExistence type="predicted"/>
<dbReference type="PIRSF" id="PIRSF012509">
    <property type="entry name" value="CamS"/>
    <property type="match status" value="1"/>
</dbReference>
<dbReference type="AlphaFoldDB" id="A0A1I0J7R0"/>
<keyword evidence="4" id="KW-1185">Reference proteome</keyword>
<dbReference type="Gene3D" id="3.10.570.10">
    <property type="entry name" value="sex pheromone staph- cam373 precursor domain"/>
    <property type="match status" value="1"/>
</dbReference>
<evidence type="ECO:0000256" key="2">
    <source>
        <dbReference type="SAM" id="SignalP"/>
    </source>
</evidence>
<dbReference type="EMBL" id="FOHJ01000016">
    <property type="protein sequence ID" value="SEU05859.1"/>
    <property type="molecule type" value="Genomic_DNA"/>
</dbReference>
<organism evidence="3 4">
    <name type="scientific">Salinibacillus kushneri</name>
    <dbReference type="NCBI Taxonomy" id="237682"/>
    <lineage>
        <taxon>Bacteria</taxon>
        <taxon>Bacillati</taxon>
        <taxon>Bacillota</taxon>
        <taxon>Bacilli</taxon>
        <taxon>Bacillales</taxon>
        <taxon>Bacillaceae</taxon>
        <taxon>Salinibacillus</taxon>
    </lineage>
</organism>
<feature type="signal peptide" evidence="2">
    <location>
        <begin position="1"/>
        <end position="23"/>
    </location>
</feature>
<dbReference type="Proteomes" id="UP000199095">
    <property type="component" value="Unassembled WGS sequence"/>
</dbReference>
<dbReference type="Pfam" id="PF07537">
    <property type="entry name" value="CamS"/>
    <property type="match status" value="1"/>
</dbReference>
<gene>
    <name evidence="3" type="ORF">SAMN05421676_11672</name>
</gene>
<dbReference type="PROSITE" id="PS51257">
    <property type="entry name" value="PROKAR_LIPOPROTEIN"/>
    <property type="match status" value="1"/>
</dbReference>